<feature type="transmembrane region" description="Helical" evidence="1">
    <location>
        <begin position="46"/>
        <end position="65"/>
    </location>
</feature>
<accession>E5ASK9</accession>
<dbReference type="EMBL" id="FR687359">
    <property type="protein sequence ID" value="CBW75591.1"/>
    <property type="molecule type" value="Genomic_DNA"/>
</dbReference>
<dbReference type="Proteomes" id="UP000007437">
    <property type="component" value="Chromosome"/>
</dbReference>
<dbReference type="AlphaFoldDB" id="E5ASK9"/>
<keyword evidence="1" id="KW-1133">Transmembrane helix</keyword>
<evidence type="ECO:0000256" key="1">
    <source>
        <dbReference type="SAM" id="Phobius"/>
    </source>
</evidence>
<keyword evidence="1" id="KW-0472">Membrane</keyword>
<reference evidence="2 3" key="1">
    <citation type="journal article" date="2011" name="J. Bacteriol.">
        <title>Complete genome sequence of Burkholderia rhizoxinica, an endosymbiont of Rhizopus microsporus.</title>
        <authorList>
            <person name="Lackner G."/>
            <person name="Moebius N."/>
            <person name="Partida-Martinez L."/>
            <person name="Hertweck C."/>
        </authorList>
    </citation>
    <scope>NUCLEOTIDE SEQUENCE [LARGE SCALE GENOMIC DNA]</scope>
    <source>
        <strain evidence="3">DSM 19002 / CIP 109453 / HKI 454</strain>
    </source>
</reference>
<name>E5ASK9_MYCRK</name>
<evidence type="ECO:0000313" key="3">
    <source>
        <dbReference type="Proteomes" id="UP000007437"/>
    </source>
</evidence>
<dbReference type="HOGENOM" id="CLU_2785956_0_0_4"/>
<organism evidence="2 3">
    <name type="scientific">Mycetohabitans rhizoxinica (strain DSM 19002 / CIP 109453 / HKI 454)</name>
    <name type="common">Paraburkholderia rhizoxinica</name>
    <dbReference type="NCBI Taxonomy" id="882378"/>
    <lineage>
        <taxon>Bacteria</taxon>
        <taxon>Pseudomonadati</taxon>
        <taxon>Pseudomonadota</taxon>
        <taxon>Betaproteobacteria</taxon>
        <taxon>Burkholderiales</taxon>
        <taxon>Burkholderiaceae</taxon>
        <taxon>Mycetohabitans</taxon>
    </lineage>
</organism>
<dbReference type="KEGG" id="brh:RBRH_00197"/>
<sequence>MSCLNSSFGTHNLAGCNVRLTLGQPSLTLPQYCDSIVHMNRAPIRLSLRLLACLFGLGLLARVSWQLH</sequence>
<dbReference type="STRING" id="882378.RBRH_00197"/>
<gene>
    <name evidence="2" type="ordered locus">RBRH_00197</name>
</gene>
<proteinExistence type="predicted"/>
<keyword evidence="1" id="KW-0812">Transmembrane</keyword>
<protein>
    <submittedName>
        <fullName evidence="2">Uncharacterized protein</fullName>
    </submittedName>
</protein>
<evidence type="ECO:0000313" key="2">
    <source>
        <dbReference type="EMBL" id="CBW75591.1"/>
    </source>
</evidence>